<dbReference type="AlphaFoldDB" id="K1PXV9"/>
<dbReference type="EMBL" id="JH818902">
    <property type="protein sequence ID" value="EKC21320.1"/>
    <property type="molecule type" value="Genomic_DNA"/>
</dbReference>
<evidence type="ECO:0000313" key="1">
    <source>
        <dbReference type="EMBL" id="EKC21320.1"/>
    </source>
</evidence>
<gene>
    <name evidence="1" type="ORF">CGI_10004084</name>
</gene>
<proteinExistence type="predicted"/>
<dbReference type="HOGENOM" id="CLU_906897_0_0_1"/>
<name>K1PXV9_MAGGI</name>
<accession>K1PXV9</accession>
<protein>
    <submittedName>
        <fullName evidence="1">Uncharacterized protein</fullName>
    </submittedName>
</protein>
<sequence length="307" mass="34862">MSSIAMKPITSSNDKDESTDTKNEQMVEKQKLSNKADEETKRYHPSEIMTIATSEIMTVDIENSLWNNQLELPDPCLDEADVQPAWEDSLNEIAFTHTLPIKAVLSDPKEFKITVHRGHVLKELIELFKCNPDVNFETDIITSQIVLPNGDIEQAYDSGGVMKDMLTEFWGDFYEQCTMGSILKIPCLRHDFEAQDWKAVAKILAMGWILQKNLPIRLAPSFLNSCLFGMTLSTDILREEFLQFVTPGDGKILTDALKDIDRVDKDDLLEVLSIHECKVKTTKDNIASVIDQIAHKELVQEPSFIRE</sequence>
<reference evidence="1" key="1">
    <citation type="journal article" date="2012" name="Nature">
        <title>The oyster genome reveals stress adaptation and complexity of shell formation.</title>
        <authorList>
            <person name="Zhang G."/>
            <person name="Fang X."/>
            <person name="Guo X."/>
            <person name="Li L."/>
            <person name="Luo R."/>
            <person name="Xu F."/>
            <person name="Yang P."/>
            <person name="Zhang L."/>
            <person name="Wang X."/>
            <person name="Qi H."/>
            <person name="Xiong Z."/>
            <person name="Que H."/>
            <person name="Xie Y."/>
            <person name="Holland P.W."/>
            <person name="Paps J."/>
            <person name="Zhu Y."/>
            <person name="Wu F."/>
            <person name="Chen Y."/>
            <person name="Wang J."/>
            <person name="Peng C."/>
            <person name="Meng J."/>
            <person name="Yang L."/>
            <person name="Liu J."/>
            <person name="Wen B."/>
            <person name="Zhang N."/>
            <person name="Huang Z."/>
            <person name="Zhu Q."/>
            <person name="Feng Y."/>
            <person name="Mount A."/>
            <person name="Hedgecock D."/>
            <person name="Xu Z."/>
            <person name="Liu Y."/>
            <person name="Domazet-Loso T."/>
            <person name="Du Y."/>
            <person name="Sun X."/>
            <person name="Zhang S."/>
            <person name="Liu B."/>
            <person name="Cheng P."/>
            <person name="Jiang X."/>
            <person name="Li J."/>
            <person name="Fan D."/>
            <person name="Wang W."/>
            <person name="Fu W."/>
            <person name="Wang T."/>
            <person name="Wang B."/>
            <person name="Zhang J."/>
            <person name="Peng Z."/>
            <person name="Li Y."/>
            <person name="Li N."/>
            <person name="Wang J."/>
            <person name="Chen M."/>
            <person name="He Y."/>
            <person name="Tan F."/>
            <person name="Song X."/>
            <person name="Zheng Q."/>
            <person name="Huang R."/>
            <person name="Yang H."/>
            <person name="Du X."/>
            <person name="Chen L."/>
            <person name="Yang M."/>
            <person name="Gaffney P.M."/>
            <person name="Wang S."/>
            <person name="Luo L."/>
            <person name="She Z."/>
            <person name="Ming Y."/>
            <person name="Huang W."/>
            <person name="Zhang S."/>
            <person name="Huang B."/>
            <person name="Zhang Y."/>
            <person name="Qu T."/>
            <person name="Ni P."/>
            <person name="Miao G."/>
            <person name="Wang J."/>
            <person name="Wang Q."/>
            <person name="Steinberg C.E."/>
            <person name="Wang H."/>
            <person name="Li N."/>
            <person name="Qian L."/>
            <person name="Zhang G."/>
            <person name="Li Y."/>
            <person name="Yang H."/>
            <person name="Liu X."/>
            <person name="Wang J."/>
            <person name="Yin Y."/>
            <person name="Wang J."/>
        </authorList>
    </citation>
    <scope>NUCLEOTIDE SEQUENCE [LARGE SCALE GENOMIC DNA]</scope>
    <source>
        <strain evidence="1">05x7-T-G4-1.051#20</strain>
    </source>
</reference>
<organism evidence="1">
    <name type="scientific">Magallana gigas</name>
    <name type="common">Pacific oyster</name>
    <name type="synonym">Crassostrea gigas</name>
    <dbReference type="NCBI Taxonomy" id="29159"/>
    <lineage>
        <taxon>Eukaryota</taxon>
        <taxon>Metazoa</taxon>
        <taxon>Spiralia</taxon>
        <taxon>Lophotrochozoa</taxon>
        <taxon>Mollusca</taxon>
        <taxon>Bivalvia</taxon>
        <taxon>Autobranchia</taxon>
        <taxon>Pteriomorphia</taxon>
        <taxon>Ostreida</taxon>
        <taxon>Ostreoidea</taxon>
        <taxon>Ostreidae</taxon>
        <taxon>Magallana</taxon>
    </lineage>
</organism>
<dbReference type="InParanoid" id="K1PXV9"/>